<dbReference type="Proteomes" id="UP000821837">
    <property type="component" value="Chromosome 5"/>
</dbReference>
<accession>A0A9D4SWD1</accession>
<dbReference type="EMBL" id="JABSTV010001251">
    <property type="protein sequence ID" value="KAH7951895.1"/>
    <property type="molecule type" value="Genomic_DNA"/>
</dbReference>
<evidence type="ECO:0000256" key="1">
    <source>
        <dbReference type="SAM" id="Phobius"/>
    </source>
</evidence>
<gene>
    <name evidence="3" type="ORF">HPB52_000650</name>
    <name evidence="2" type="ORF">HPB52_014980</name>
</gene>
<proteinExistence type="predicted"/>
<reference evidence="2" key="1">
    <citation type="journal article" date="2020" name="Cell">
        <title>Large-Scale Comparative Analyses of Tick Genomes Elucidate Their Genetic Diversity and Vector Capacities.</title>
        <authorList>
            <consortium name="Tick Genome and Microbiome Consortium (TIGMIC)"/>
            <person name="Jia N."/>
            <person name="Wang J."/>
            <person name="Shi W."/>
            <person name="Du L."/>
            <person name="Sun Y."/>
            <person name="Zhan W."/>
            <person name="Jiang J.F."/>
            <person name="Wang Q."/>
            <person name="Zhang B."/>
            <person name="Ji P."/>
            <person name="Bell-Sakyi L."/>
            <person name="Cui X.M."/>
            <person name="Yuan T.T."/>
            <person name="Jiang B.G."/>
            <person name="Yang W.F."/>
            <person name="Lam T.T."/>
            <person name="Chang Q.C."/>
            <person name="Ding S.J."/>
            <person name="Wang X.J."/>
            <person name="Zhu J.G."/>
            <person name="Ruan X.D."/>
            <person name="Zhao L."/>
            <person name="Wei J.T."/>
            <person name="Ye R.Z."/>
            <person name="Que T.C."/>
            <person name="Du C.H."/>
            <person name="Zhou Y.H."/>
            <person name="Cheng J.X."/>
            <person name="Dai P.F."/>
            <person name="Guo W.B."/>
            <person name="Han X.H."/>
            <person name="Huang E.J."/>
            <person name="Li L.F."/>
            <person name="Wei W."/>
            <person name="Gao Y.C."/>
            <person name="Liu J.Z."/>
            <person name="Shao H.Z."/>
            <person name="Wang X."/>
            <person name="Wang C.C."/>
            <person name="Yang T.C."/>
            <person name="Huo Q.B."/>
            <person name="Li W."/>
            <person name="Chen H.Y."/>
            <person name="Chen S.E."/>
            <person name="Zhou L.G."/>
            <person name="Ni X.B."/>
            <person name="Tian J.H."/>
            <person name="Sheng Y."/>
            <person name="Liu T."/>
            <person name="Pan Y.S."/>
            <person name="Xia L.Y."/>
            <person name="Li J."/>
            <person name="Zhao F."/>
            <person name="Cao W.C."/>
        </authorList>
    </citation>
    <scope>NUCLEOTIDE SEQUENCE</scope>
    <source>
        <strain evidence="2">Rsan-2018</strain>
    </source>
</reference>
<feature type="transmembrane region" description="Helical" evidence="1">
    <location>
        <begin position="94"/>
        <end position="115"/>
    </location>
</feature>
<dbReference type="Proteomes" id="UP000821837">
    <property type="component" value="Chromosome 11"/>
</dbReference>
<keyword evidence="4" id="KW-1185">Reference proteome</keyword>
<keyword evidence="1" id="KW-0472">Membrane</keyword>
<keyword evidence="1" id="KW-0812">Transmembrane</keyword>
<evidence type="ECO:0000313" key="4">
    <source>
        <dbReference type="Proteomes" id="UP000821837"/>
    </source>
</evidence>
<feature type="transmembrane region" description="Helical" evidence="1">
    <location>
        <begin position="261"/>
        <end position="283"/>
    </location>
</feature>
<dbReference type="EMBL" id="JABSTV010001247">
    <property type="protein sequence ID" value="KAH7971621.1"/>
    <property type="molecule type" value="Genomic_DNA"/>
</dbReference>
<comment type="caution">
    <text evidence="2">The sequence shown here is derived from an EMBL/GenBank/DDBJ whole genome shotgun (WGS) entry which is preliminary data.</text>
</comment>
<keyword evidence="1" id="KW-1133">Transmembrane helix</keyword>
<dbReference type="AlphaFoldDB" id="A0A9D4SWD1"/>
<protein>
    <submittedName>
        <fullName evidence="2">Uncharacterized protein</fullName>
    </submittedName>
</protein>
<sequence>MAASDVRQTEAVQTAADEKWVFLQDDGEGLKELLLEEQDGDVKGEKESLENAVEGQESALDVGRFLWWCRSACKDVLVRNTTCDDSTWDDKRPYVLGVALCVITALHLLAAFASLAECEMLQVVLAILGYFTMAVLCPATFSYATRFLSLLAAKASVVKRLEVNVLLFGLLATTFVIRQAARFAFLYEVYAGITVSSTTGQQAWYLQLPVAMVRWPALIGAIVFGPPMVLPTKTDLKDTFHTFKLHWRETEDARKLFTKRWLFELTLVPLVALIAVVCVFVEVESGVIPPDPATTAASGGI</sequence>
<evidence type="ECO:0000313" key="2">
    <source>
        <dbReference type="EMBL" id="KAH7951895.1"/>
    </source>
</evidence>
<feature type="transmembrane region" description="Helical" evidence="1">
    <location>
        <begin position="165"/>
        <end position="184"/>
    </location>
</feature>
<evidence type="ECO:0000313" key="3">
    <source>
        <dbReference type="EMBL" id="KAH7971621.1"/>
    </source>
</evidence>
<feature type="transmembrane region" description="Helical" evidence="1">
    <location>
        <begin position="204"/>
        <end position="224"/>
    </location>
</feature>
<name>A0A9D4SWD1_RHISA</name>
<dbReference type="VEuPathDB" id="VectorBase:RSAN_037151"/>
<reference evidence="2" key="2">
    <citation type="submission" date="2021-09" db="EMBL/GenBank/DDBJ databases">
        <authorList>
            <person name="Jia N."/>
            <person name="Wang J."/>
            <person name="Shi W."/>
            <person name="Du L."/>
            <person name="Sun Y."/>
            <person name="Zhan W."/>
            <person name="Jiang J."/>
            <person name="Wang Q."/>
            <person name="Zhang B."/>
            <person name="Ji P."/>
            <person name="Sakyi L.B."/>
            <person name="Cui X."/>
            <person name="Yuan T."/>
            <person name="Jiang B."/>
            <person name="Yang W."/>
            <person name="Lam T.T.-Y."/>
            <person name="Chang Q."/>
            <person name="Ding S."/>
            <person name="Wang X."/>
            <person name="Zhu J."/>
            <person name="Ruan X."/>
            <person name="Zhao L."/>
            <person name="Wei J."/>
            <person name="Que T."/>
            <person name="Du C."/>
            <person name="Cheng J."/>
            <person name="Dai P."/>
            <person name="Han X."/>
            <person name="Huang E."/>
            <person name="Gao Y."/>
            <person name="Liu J."/>
            <person name="Shao H."/>
            <person name="Ye R."/>
            <person name="Li L."/>
            <person name="Wei W."/>
            <person name="Wang X."/>
            <person name="Wang C."/>
            <person name="Huo Q."/>
            <person name="Li W."/>
            <person name="Guo W."/>
            <person name="Chen H."/>
            <person name="Chen S."/>
            <person name="Zhou L."/>
            <person name="Zhou L."/>
            <person name="Ni X."/>
            <person name="Tian J."/>
            <person name="Zhou Y."/>
            <person name="Sheng Y."/>
            <person name="Liu T."/>
            <person name="Pan Y."/>
            <person name="Xia L."/>
            <person name="Li J."/>
            <person name="Zhao F."/>
            <person name="Cao W."/>
        </authorList>
    </citation>
    <scope>NUCLEOTIDE SEQUENCE</scope>
    <source>
        <strain evidence="2">Rsan-2018</strain>
        <tissue evidence="2">Larvae</tissue>
    </source>
</reference>
<feature type="transmembrane region" description="Helical" evidence="1">
    <location>
        <begin position="121"/>
        <end position="144"/>
    </location>
</feature>
<organism evidence="2 4">
    <name type="scientific">Rhipicephalus sanguineus</name>
    <name type="common">Brown dog tick</name>
    <name type="synonym">Ixodes sanguineus</name>
    <dbReference type="NCBI Taxonomy" id="34632"/>
    <lineage>
        <taxon>Eukaryota</taxon>
        <taxon>Metazoa</taxon>
        <taxon>Ecdysozoa</taxon>
        <taxon>Arthropoda</taxon>
        <taxon>Chelicerata</taxon>
        <taxon>Arachnida</taxon>
        <taxon>Acari</taxon>
        <taxon>Parasitiformes</taxon>
        <taxon>Ixodida</taxon>
        <taxon>Ixodoidea</taxon>
        <taxon>Ixodidae</taxon>
        <taxon>Rhipicephalinae</taxon>
        <taxon>Rhipicephalus</taxon>
        <taxon>Rhipicephalus</taxon>
    </lineage>
</organism>